<keyword evidence="4 7" id="KW-0808">Transferase</keyword>
<evidence type="ECO:0000256" key="3">
    <source>
        <dbReference type="ARBA" id="ARBA00022576"/>
    </source>
</evidence>
<dbReference type="InterPro" id="IPR051926">
    <property type="entry name" value="Ala_Aminotransferase"/>
</dbReference>
<dbReference type="PANTHER" id="PTHR43488:SF2">
    <property type="entry name" value="GLUTAMATE-PYRUVATE AMINOTRANSFERASE ALAA"/>
    <property type="match status" value="1"/>
</dbReference>
<dbReference type="Proteomes" id="UP000254174">
    <property type="component" value="Unassembled WGS sequence"/>
</dbReference>
<evidence type="ECO:0000256" key="1">
    <source>
        <dbReference type="ARBA" id="ARBA00001933"/>
    </source>
</evidence>
<keyword evidence="3 7" id="KW-0032">Aminotransferase</keyword>
<dbReference type="EMBL" id="UGFC01000005">
    <property type="protein sequence ID" value="STM10502.1"/>
    <property type="molecule type" value="Genomic_DNA"/>
</dbReference>
<accession>A0A377D1V8</accession>
<evidence type="ECO:0000256" key="6">
    <source>
        <dbReference type="ARBA" id="ARBA00026106"/>
    </source>
</evidence>
<dbReference type="InterPro" id="IPR015424">
    <property type="entry name" value="PyrdxlP-dep_Trfase"/>
</dbReference>
<comment type="similarity">
    <text evidence="2">Belongs to the class-I pyridoxal-phosphate-dependent aminotransferase family.</text>
</comment>
<dbReference type="GO" id="GO:0004021">
    <property type="term" value="F:L-alanine:2-oxoglutarate aminotransferase activity"/>
    <property type="evidence" value="ECO:0007669"/>
    <property type="project" value="UniProtKB-EC"/>
</dbReference>
<evidence type="ECO:0000313" key="8">
    <source>
        <dbReference type="Proteomes" id="UP000254174"/>
    </source>
</evidence>
<evidence type="ECO:0000256" key="4">
    <source>
        <dbReference type="ARBA" id="ARBA00022679"/>
    </source>
</evidence>
<keyword evidence="5" id="KW-0663">Pyridoxal phosphate</keyword>
<name>A0A377D1V8_ECOLX</name>
<dbReference type="EC" id="2.6.1.2" evidence="6"/>
<evidence type="ECO:0000256" key="5">
    <source>
        <dbReference type="ARBA" id="ARBA00022898"/>
    </source>
</evidence>
<organism evidence="7 8">
    <name type="scientific">Escherichia coli</name>
    <dbReference type="NCBI Taxonomy" id="562"/>
    <lineage>
        <taxon>Bacteria</taxon>
        <taxon>Pseudomonadati</taxon>
        <taxon>Pseudomonadota</taxon>
        <taxon>Gammaproteobacteria</taxon>
        <taxon>Enterobacterales</taxon>
        <taxon>Enterobacteriaceae</taxon>
        <taxon>Escherichia</taxon>
    </lineage>
</organism>
<dbReference type="AlphaFoldDB" id="A0A377D1V8"/>
<dbReference type="InterPro" id="IPR015421">
    <property type="entry name" value="PyrdxlP-dep_Trfase_major"/>
</dbReference>
<dbReference type="InterPro" id="IPR015422">
    <property type="entry name" value="PyrdxlP-dep_Trfase_small"/>
</dbReference>
<evidence type="ECO:0000313" key="7">
    <source>
        <dbReference type="EMBL" id="STM10502.1"/>
    </source>
</evidence>
<sequence length="116" mass="13019">MLASMRLCANVPAQHAIQTALGGYQSISEFITPGGRLYEQRNRAWELINDIPGVSCVKPRGALYMFPKIDAKRFNIHDDQKMVLDFLLQEKFCWCKGRHSTAVAGSLPHCHATACR</sequence>
<dbReference type="SUPFAM" id="SSF53383">
    <property type="entry name" value="PLP-dependent transferases"/>
    <property type="match status" value="1"/>
</dbReference>
<dbReference type="PANTHER" id="PTHR43488">
    <property type="entry name" value="GLUTAMATE-PYRUVATE AMINOTRANSFERASE ALAA"/>
    <property type="match status" value="1"/>
</dbReference>
<comment type="cofactor">
    <cofactor evidence="1">
        <name>pyridoxal 5'-phosphate</name>
        <dbReference type="ChEBI" id="CHEBI:597326"/>
    </cofactor>
</comment>
<reference evidence="7 8" key="1">
    <citation type="submission" date="2018-06" db="EMBL/GenBank/DDBJ databases">
        <authorList>
            <consortium name="Pathogen Informatics"/>
            <person name="Doyle S."/>
        </authorList>
    </citation>
    <scope>NUCLEOTIDE SEQUENCE [LARGE SCALE GENOMIC DNA]</scope>
    <source>
        <strain evidence="7 8">NCTC7922</strain>
    </source>
</reference>
<dbReference type="Gene3D" id="3.40.640.10">
    <property type="entry name" value="Type I PLP-dependent aspartate aminotransferase-like (Major domain)"/>
    <property type="match status" value="1"/>
</dbReference>
<evidence type="ECO:0000256" key="2">
    <source>
        <dbReference type="ARBA" id="ARBA00007441"/>
    </source>
</evidence>
<proteinExistence type="inferred from homology"/>
<gene>
    <name evidence="7" type="ORF">NCTC7922_01232</name>
</gene>
<dbReference type="Gene3D" id="3.90.1150.10">
    <property type="entry name" value="Aspartate Aminotransferase, domain 1"/>
    <property type="match status" value="1"/>
</dbReference>
<protein>
    <recommendedName>
        <fullName evidence="6">alanine transaminase</fullName>
        <ecNumber evidence="6">2.6.1.2</ecNumber>
    </recommendedName>
</protein>